<name>A0AAE4FRN7_9CYAN</name>
<dbReference type="EMBL" id="JAVMIP010000002">
    <property type="protein sequence ID" value="MDS3859656.1"/>
    <property type="molecule type" value="Genomic_DNA"/>
</dbReference>
<reference evidence="2" key="1">
    <citation type="submission" date="2023-07" db="EMBL/GenBank/DDBJ databases">
        <authorList>
            <person name="Luz R."/>
            <person name="Cordeiro R."/>
            <person name="Fonseca A."/>
            <person name="Goncalves V."/>
        </authorList>
    </citation>
    <scope>NUCLEOTIDE SEQUENCE [LARGE SCALE GENOMIC DNA]</scope>
    <source>
        <strain evidence="2">BACA0444</strain>
    </source>
</reference>
<proteinExistence type="predicted"/>
<sequence>MSASDIKGFPEFFRFFSTGLGKIGPPTTTTVTDLPPTSPASNGTLSDLMLAAIPQIFLPPSPHSFK</sequence>
<dbReference type="RefSeq" id="WP_322876965.1">
    <property type="nucleotide sequence ID" value="NZ_JAVMIP010000002.1"/>
</dbReference>
<accession>A0AAE4FRN7</accession>
<evidence type="ECO:0000313" key="2">
    <source>
        <dbReference type="Proteomes" id="UP001268256"/>
    </source>
</evidence>
<organism evidence="1 2">
    <name type="scientific">Pseudocalidococcus azoricus BACA0444</name>
    <dbReference type="NCBI Taxonomy" id="2918990"/>
    <lineage>
        <taxon>Bacteria</taxon>
        <taxon>Bacillati</taxon>
        <taxon>Cyanobacteriota</taxon>
        <taxon>Cyanophyceae</taxon>
        <taxon>Acaryochloridales</taxon>
        <taxon>Thermosynechococcaceae</taxon>
        <taxon>Pseudocalidococcus</taxon>
        <taxon>Pseudocalidococcus azoricus</taxon>
    </lineage>
</organism>
<comment type="caution">
    <text evidence="1">The sequence shown here is derived from an EMBL/GenBank/DDBJ whole genome shotgun (WGS) entry which is preliminary data.</text>
</comment>
<evidence type="ECO:0000313" key="1">
    <source>
        <dbReference type="EMBL" id="MDS3859656.1"/>
    </source>
</evidence>
<keyword evidence="2" id="KW-1185">Reference proteome</keyword>
<dbReference type="Proteomes" id="UP001268256">
    <property type="component" value="Unassembled WGS sequence"/>
</dbReference>
<protein>
    <submittedName>
        <fullName evidence="1">Uncharacterized protein</fullName>
    </submittedName>
</protein>
<gene>
    <name evidence="1" type="ORF">RIF25_02430</name>
</gene>
<dbReference type="AlphaFoldDB" id="A0AAE4FRN7"/>